<dbReference type="RefSeq" id="WP_248938663.1">
    <property type="nucleotide sequence ID" value="NZ_JAKIKS010000005.1"/>
</dbReference>
<keyword evidence="3 6" id="KW-0378">Hydrolase</keyword>
<dbReference type="EMBL" id="JAKIKS010000005">
    <property type="protein sequence ID" value="MCL1123375.1"/>
    <property type="molecule type" value="Genomic_DNA"/>
</dbReference>
<proteinExistence type="predicted"/>
<feature type="domain" description="Peptidase M10 metallopeptidase" evidence="5">
    <location>
        <begin position="58"/>
        <end position="171"/>
    </location>
</feature>
<gene>
    <name evidence="6" type="ORF">L2764_02475</name>
</gene>
<keyword evidence="4" id="KW-0862">Zinc</keyword>
<dbReference type="InterPro" id="IPR024079">
    <property type="entry name" value="MetalloPept_cat_dom_sf"/>
</dbReference>
<protein>
    <submittedName>
        <fullName evidence="6">Matrixin family metalloprotease</fullName>
        <ecNumber evidence="6">3.4.24.-</ecNumber>
    </submittedName>
</protein>
<evidence type="ECO:0000256" key="4">
    <source>
        <dbReference type="ARBA" id="ARBA00022833"/>
    </source>
</evidence>
<keyword evidence="7" id="KW-1185">Reference proteome</keyword>
<dbReference type="InterPro" id="IPR001818">
    <property type="entry name" value="Pept_M10_metallopeptidase"/>
</dbReference>
<dbReference type="EC" id="3.4.24.-" evidence="6"/>
<evidence type="ECO:0000256" key="3">
    <source>
        <dbReference type="ARBA" id="ARBA00022801"/>
    </source>
</evidence>
<keyword evidence="2" id="KW-0479">Metal-binding</keyword>
<dbReference type="SUPFAM" id="SSF55486">
    <property type="entry name" value="Metalloproteases ('zincins'), catalytic domain"/>
    <property type="match status" value="1"/>
</dbReference>
<dbReference type="Pfam" id="PF00413">
    <property type="entry name" value="Peptidase_M10"/>
    <property type="match status" value="1"/>
</dbReference>
<dbReference type="Proteomes" id="UP001203423">
    <property type="component" value="Unassembled WGS sequence"/>
</dbReference>
<evidence type="ECO:0000256" key="2">
    <source>
        <dbReference type="ARBA" id="ARBA00022723"/>
    </source>
</evidence>
<evidence type="ECO:0000259" key="5">
    <source>
        <dbReference type="Pfam" id="PF00413"/>
    </source>
</evidence>
<keyword evidence="6" id="KW-0482">Metalloprotease</keyword>
<sequence>MKKTVFFSVLFFNILLLIIATFLPRAVASQTQQARKIVYYSVENVLNVKNIPDEQLPIDALSEAIRYWEKSNPNLKFIQSDNPSIEIKWQKYASRTHLGLATCMSVGLKSEKSVDLRQPEHCTLDISLGASDCRGRFVQSDENMITNILMHEIGHALGLRHSQEESHLMYSPESPQTPFNRKGYAIPNKLKALYVGQDDLLTQETKLKADMDSLDLDITQEKSLYDNYYQQYKHYNGQTLSESDYQQAKKITTRVNEQANYINKLVSKRNTLTKKINETINALGCYPNFNVRR</sequence>
<accession>A0ABT0L7A6</accession>
<organism evidence="6 7">
    <name type="scientific">Shewanella surugensis</name>
    <dbReference type="NCBI Taxonomy" id="212020"/>
    <lineage>
        <taxon>Bacteria</taxon>
        <taxon>Pseudomonadati</taxon>
        <taxon>Pseudomonadota</taxon>
        <taxon>Gammaproteobacteria</taxon>
        <taxon>Alteromonadales</taxon>
        <taxon>Shewanellaceae</taxon>
        <taxon>Shewanella</taxon>
    </lineage>
</organism>
<comment type="caution">
    <text evidence="6">The sequence shown here is derived from an EMBL/GenBank/DDBJ whole genome shotgun (WGS) entry which is preliminary data.</text>
</comment>
<evidence type="ECO:0000313" key="7">
    <source>
        <dbReference type="Proteomes" id="UP001203423"/>
    </source>
</evidence>
<dbReference type="Gene3D" id="3.40.390.10">
    <property type="entry name" value="Collagenase (Catalytic Domain)"/>
    <property type="match status" value="1"/>
</dbReference>
<dbReference type="GO" id="GO:0008237">
    <property type="term" value="F:metallopeptidase activity"/>
    <property type="evidence" value="ECO:0007669"/>
    <property type="project" value="UniProtKB-KW"/>
</dbReference>
<evidence type="ECO:0000256" key="1">
    <source>
        <dbReference type="ARBA" id="ARBA00022670"/>
    </source>
</evidence>
<evidence type="ECO:0000313" key="6">
    <source>
        <dbReference type="EMBL" id="MCL1123375.1"/>
    </source>
</evidence>
<keyword evidence="1" id="KW-0645">Protease</keyword>
<name>A0ABT0L7A6_9GAMM</name>
<reference evidence="6 7" key="1">
    <citation type="submission" date="2022-01" db="EMBL/GenBank/DDBJ databases">
        <title>Whole genome-based taxonomy of the Shewanellaceae.</title>
        <authorList>
            <person name="Martin-Rodriguez A.J."/>
        </authorList>
    </citation>
    <scope>NUCLEOTIDE SEQUENCE [LARGE SCALE GENOMIC DNA]</scope>
    <source>
        <strain evidence="6 7">DSM 17177</strain>
    </source>
</reference>